<evidence type="ECO:0000313" key="2">
    <source>
        <dbReference type="Proteomes" id="UP000001745"/>
    </source>
</evidence>
<dbReference type="VEuPathDB" id="FungiDB:TSTA_066140"/>
<dbReference type="InParanoid" id="B8LVB1"/>
<proteinExistence type="predicted"/>
<protein>
    <submittedName>
        <fullName evidence="1">Uncharacterized protein</fullName>
    </submittedName>
</protein>
<keyword evidence="2" id="KW-1185">Reference proteome</keyword>
<reference evidence="2" key="1">
    <citation type="journal article" date="2015" name="Genome Announc.">
        <title>Genome sequence of the AIDS-associated pathogen Penicillium marneffei (ATCC18224) and its near taxonomic relative Talaromyces stipitatus (ATCC10500).</title>
        <authorList>
            <person name="Nierman W.C."/>
            <person name="Fedorova-Abrams N.D."/>
            <person name="Andrianopoulos A."/>
        </authorList>
    </citation>
    <scope>NUCLEOTIDE SEQUENCE [LARGE SCALE GENOMIC DNA]</scope>
    <source>
        <strain evidence="2">ATCC 10500 / CBS 375.48 / QM 6759 / NRRL 1006</strain>
    </source>
</reference>
<dbReference type="HOGENOM" id="CLU_1929005_0_0_1"/>
<gene>
    <name evidence="1" type="ORF">TSTA_066140</name>
</gene>
<accession>B8LVB1</accession>
<evidence type="ECO:0000313" key="1">
    <source>
        <dbReference type="EMBL" id="EED23161.1"/>
    </source>
</evidence>
<name>B8LVB1_TALSN</name>
<dbReference type="RefSeq" id="XP_002340548.1">
    <property type="nucleotide sequence ID" value="XM_002340507.1"/>
</dbReference>
<dbReference type="EMBL" id="EQ962652">
    <property type="protein sequence ID" value="EED23161.1"/>
    <property type="molecule type" value="Genomic_DNA"/>
</dbReference>
<dbReference type="AlphaFoldDB" id="B8LVB1"/>
<dbReference type="GeneID" id="8104414"/>
<organism evidence="1 2">
    <name type="scientific">Talaromyces stipitatus (strain ATCC 10500 / CBS 375.48 / QM 6759 / NRRL 1006)</name>
    <name type="common">Penicillium stipitatum</name>
    <dbReference type="NCBI Taxonomy" id="441959"/>
    <lineage>
        <taxon>Eukaryota</taxon>
        <taxon>Fungi</taxon>
        <taxon>Dikarya</taxon>
        <taxon>Ascomycota</taxon>
        <taxon>Pezizomycotina</taxon>
        <taxon>Eurotiomycetes</taxon>
        <taxon>Eurotiomycetidae</taxon>
        <taxon>Eurotiales</taxon>
        <taxon>Trichocomaceae</taxon>
        <taxon>Talaromyces</taxon>
        <taxon>Talaromyces sect. Talaromyces</taxon>
    </lineage>
</organism>
<dbReference type="Proteomes" id="UP000001745">
    <property type="component" value="Unassembled WGS sequence"/>
</dbReference>
<sequence>MAITRQQELRKGMKPHRVSKRTIATKKSPNISNKYKLSSRIIDLIKQNATDEDIKSHIAIEEIARDCNYKTVWDWAEFLLWLYKNGGMSLDTKTSKSHQTVEDLMRKWEIPTPIKTVMRDIKFGKNLGGLP</sequence>